<feature type="binding site" description="type 1 copper site" evidence="20">
    <location>
        <position position="117"/>
    </location>
    <ligand>
        <name>Cu cation</name>
        <dbReference type="ChEBI" id="CHEBI:23378"/>
        <label>1</label>
    </ligand>
</feature>
<dbReference type="Pfam" id="PF07732">
    <property type="entry name" value="Cu-oxidase_3"/>
    <property type="match status" value="1"/>
</dbReference>
<evidence type="ECO:0000256" key="19">
    <source>
        <dbReference type="ARBA" id="ARBA00049340"/>
    </source>
</evidence>
<comment type="catalytic activity">
    <reaction evidence="19">
        <text>nitric oxide + Fe(III)-[cytochrome c] + H2O = Fe(II)-[cytochrome c] + nitrite + 2 H(+)</text>
        <dbReference type="Rhea" id="RHEA:15233"/>
        <dbReference type="Rhea" id="RHEA-COMP:10350"/>
        <dbReference type="Rhea" id="RHEA-COMP:14399"/>
        <dbReference type="ChEBI" id="CHEBI:15377"/>
        <dbReference type="ChEBI" id="CHEBI:15378"/>
        <dbReference type="ChEBI" id="CHEBI:16301"/>
        <dbReference type="ChEBI" id="CHEBI:16480"/>
        <dbReference type="ChEBI" id="CHEBI:29033"/>
        <dbReference type="ChEBI" id="CHEBI:29034"/>
        <dbReference type="EC" id="1.7.2.1"/>
    </reaction>
</comment>
<keyword evidence="21" id="KW-1133">Transmembrane helix</keyword>
<keyword evidence="14" id="KW-0274">FAD</keyword>
<evidence type="ECO:0000256" key="10">
    <source>
        <dbReference type="ARBA" id="ARBA00022630"/>
    </source>
</evidence>
<evidence type="ECO:0000256" key="17">
    <source>
        <dbReference type="ARBA" id="ARBA00023063"/>
    </source>
</evidence>
<evidence type="ECO:0000256" key="9">
    <source>
        <dbReference type="ARBA" id="ARBA00017290"/>
    </source>
</evidence>
<accession>A0A6I6UTI7</accession>
<dbReference type="GO" id="GO:0019333">
    <property type="term" value="P:denitrification pathway"/>
    <property type="evidence" value="ECO:0007669"/>
    <property type="project" value="UniProtKB-UniPathway"/>
</dbReference>
<dbReference type="InterPro" id="IPR045087">
    <property type="entry name" value="Cu-oxidase_fam"/>
</dbReference>
<dbReference type="UniPathway" id="UPA00652">
    <property type="reaction ID" value="UER00707"/>
</dbReference>
<proteinExistence type="inferred from homology"/>
<evidence type="ECO:0000313" key="24">
    <source>
        <dbReference type="Proteomes" id="UP000465062"/>
    </source>
</evidence>
<dbReference type="Gene3D" id="2.60.40.420">
    <property type="entry name" value="Cupredoxins - blue copper proteins"/>
    <property type="match status" value="2"/>
</dbReference>
<evidence type="ECO:0000256" key="13">
    <source>
        <dbReference type="ARBA" id="ARBA00022764"/>
    </source>
</evidence>
<evidence type="ECO:0000256" key="14">
    <source>
        <dbReference type="ARBA" id="ARBA00022827"/>
    </source>
</evidence>
<keyword evidence="17" id="KW-0534">Nitrate assimilation</keyword>
<dbReference type="CDD" id="cd04202">
    <property type="entry name" value="CuRO_D2_2dMcoN_like"/>
    <property type="match status" value="1"/>
</dbReference>
<dbReference type="RefSeq" id="WP_159362670.1">
    <property type="nucleotide sequence ID" value="NZ_CP047394.1"/>
</dbReference>
<dbReference type="SUPFAM" id="SSF49503">
    <property type="entry name" value="Cupredoxins"/>
    <property type="match status" value="3"/>
</dbReference>
<dbReference type="Pfam" id="PF00394">
    <property type="entry name" value="Cu-oxidase"/>
    <property type="match status" value="1"/>
</dbReference>
<reference evidence="23 24" key="1">
    <citation type="submission" date="2019-06" db="EMBL/GenBank/DDBJ databases">
        <title>An operon consisting of a P-type ATPase gene and a transcriptional regular gene given the different cadmium resistance in Bacillus vietamensis 151-6 and Bacillus marisflavi 151-25.</title>
        <authorList>
            <person name="Yu X."/>
        </authorList>
    </citation>
    <scope>NUCLEOTIDE SEQUENCE [LARGE SCALE GENOMIC DNA]</scope>
    <source>
        <strain evidence="23 24">151-6</strain>
    </source>
</reference>
<dbReference type="Proteomes" id="UP000465062">
    <property type="component" value="Chromosome"/>
</dbReference>
<keyword evidence="21" id="KW-0472">Membrane</keyword>
<evidence type="ECO:0000256" key="15">
    <source>
        <dbReference type="ARBA" id="ARBA00023002"/>
    </source>
</evidence>
<evidence type="ECO:0000256" key="12">
    <source>
        <dbReference type="ARBA" id="ARBA00022737"/>
    </source>
</evidence>
<dbReference type="GO" id="GO:0042128">
    <property type="term" value="P:nitrate assimilation"/>
    <property type="evidence" value="ECO:0007669"/>
    <property type="project" value="UniProtKB-KW"/>
</dbReference>
<evidence type="ECO:0000256" key="16">
    <source>
        <dbReference type="ARBA" id="ARBA00023008"/>
    </source>
</evidence>
<comment type="subcellular location">
    <subcellularLocation>
        <location evidence="4">Periplasm</location>
    </subcellularLocation>
</comment>
<dbReference type="CDD" id="cd13860">
    <property type="entry name" value="CuRO_1_2dMco_1"/>
    <property type="match status" value="1"/>
</dbReference>
<evidence type="ECO:0000256" key="8">
    <source>
        <dbReference type="ARBA" id="ARBA00011882"/>
    </source>
</evidence>
<feature type="binding site" description="type 1 copper site" evidence="20">
    <location>
        <position position="157"/>
    </location>
    <ligand>
        <name>Cu cation</name>
        <dbReference type="ChEBI" id="CHEBI:23378"/>
        <label>1</label>
    </ligand>
</feature>
<feature type="transmembrane region" description="Helical" evidence="21">
    <location>
        <begin position="5"/>
        <end position="23"/>
    </location>
</feature>
<dbReference type="InterPro" id="IPR008972">
    <property type="entry name" value="Cupredoxin"/>
</dbReference>
<keyword evidence="10" id="KW-0285">Flavoprotein</keyword>
<dbReference type="InterPro" id="IPR033138">
    <property type="entry name" value="Cu_oxidase_CS"/>
</dbReference>
<dbReference type="PANTHER" id="PTHR11709:SF394">
    <property type="entry name" value="FI03373P-RELATED"/>
    <property type="match status" value="1"/>
</dbReference>
<dbReference type="InterPro" id="IPR001322">
    <property type="entry name" value="Lamin_tail_dom"/>
</dbReference>
<comment type="pathway">
    <text evidence="5">Nitrogen metabolism; nitrate reduction (denitrification); dinitrogen from nitrate: step 2/4.</text>
</comment>
<dbReference type="EMBL" id="CP047394">
    <property type="protein sequence ID" value="QHE62871.1"/>
    <property type="molecule type" value="Genomic_DNA"/>
</dbReference>
<dbReference type="InterPro" id="IPR001117">
    <property type="entry name" value="Cu-oxidase_2nd"/>
</dbReference>
<dbReference type="Pfam" id="PF07731">
    <property type="entry name" value="Cu-oxidase_2"/>
    <property type="match status" value="1"/>
</dbReference>
<gene>
    <name evidence="23" type="ORF">FHE72_19075</name>
</gene>
<dbReference type="InterPro" id="IPR001287">
    <property type="entry name" value="NO2-reductase_Cu"/>
</dbReference>
<sequence>MNRKIIGSILITILVIMGVFLYLNSPWNKSDMTLPEGVKSGERSILKVGAQEQGERNVKSFDLTAQEKEWEISEGKIVNAWTYNGTVPGEPLRVKEGDFVKVNLKNELNVPVTIHWHGVLLPNKMDGIPGLTQDAVQPGESFTYEFIANDAGTYWYHSHQQSSKQVDKGLYGSLVIEEKEKEYEKDEFFILDEWAVDQDKRDMSNMGGMMQGAMSGDGEADTKQMYDTFTVNGKSGDAIEPLKMESGEKARLRFVNAGYQVHKLVFPEGSMRVIANDAEKVISEKNTSNVLEIAPGERIDVEFTKRTQETAFIGQEQNIENAEDMVIPVISENNNQASDQEVVLASGKDTAKGISYGSEKLLFEDTPDPDVNYDMDLSMGMNMGEGMSFQINDKTFPETPPIQVKEGDIVKVTLRNTGRMNHPMHLHGHRFQVNSKNGEEFENPIVKDLIHVKPGEEYVIYFKADNAGEWLFHCHDNNHADMGMVTIVDYEGVYSPFELGGEKDNQPN</sequence>
<dbReference type="InterPro" id="IPR011707">
    <property type="entry name" value="Cu-oxidase-like_N"/>
</dbReference>
<evidence type="ECO:0000256" key="11">
    <source>
        <dbReference type="ARBA" id="ARBA00022723"/>
    </source>
</evidence>
<keyword evidence="16 20" id="KW-0186">Copper</keyword>
<dbReference type="PROSITE" id="PS51841">
    <property type="entry name" value="LTD"/>
    <property type="match status" value="1"/>
</dbReference>
<dbReference type="GO" id="GO:0042597">
    <property type="term" value="C:periplasmic space"/>
    <property type="evidence" value="ECO:0007669"/>
    <property type="project" value="UniProtKB-SubCell"/>
</dbReference>
<comment type="similarity">
    <text evidence="6">Belongs to the multicopper oxidase family.</text>
</comment>
<comment type="cofactor">
    <cofactor evidence="1">
        <name>Cu(+)</name>
        <dbReference type="ChEBI" id="CHEBI:49552"/>
    </cofactor>
</comment>
<evidence type="ECO:0000256" key="7">
    <source>
        <dbReference type="ARBA" id="ARBA00011233"/>
    </source>
</evidence>
<evidence type="ECO:0000256" key="20">
    <source>
        <dbReference type="PIRSR" id="PIRSR601287-1"/>
    </source>
</evidence>
<evidence type="ECO:0000259" key="22">
    <source>
        <dbReference type="PROSITE" id="PS51841"/>
    </source>
</evidence>
<dbReference type="InterPro" id="IPR002355">
    <property type="entry name" value="Cu_oxidase_Cu_BS"/>
</dbReference>
<evidence type="ECO:0000256" key="6">
    <source>
        <dbReference type="ARBA" id="ARBA00010609"/>
    </source>
</evidence>
<evidence type="ECO:0000256" key="4">
    <source>
        <dbReference type="ARBA" id="ARBA00004418"/>
    </source>
</evidence>
<feature type="domain" description="LTD" evidence="22">
    <location>
        <begin position="385"/>
        <end position="489"/>
    </location>
</feature>
<evidence type="ECO:0000256" key="18">
    <source>
        <dbReference type="ARBA" id="ARBA00032356"/>
    </source>
</evidence>
<evidence type="ECO:0000256" key="21">
    <source>
        <dbReference type="SAM" id="Phobius"/>
    </source>
</evidence>
<dbReference type="PROSITE" id="PS00079">
    <property type="entry name" value="MULTICOPPER_OXIDASE1"/>
    <property type="match status" value="1"/>
</dbReference>
<keyword evidence="12" id="KW-0677">Repeat</keyword>
<dbReference type="InterPro" id="IPR011706">
    <property type="entry name" value="Cu-oxidase_C"/>
</dbReference>
<evidence type="ECO:0000256" key="3">
    <source>
        <dbReference type="ARBA" id="ARBA00001974"/>
    </source>
</evidence>
<evidence type="ECO:0000313" key="23">
    <source>
        <dbReference type="EMBL" id="QHE62871.1"/>
    </source>
</evidence>
<dbReference type="AlphaFoldDB" id="A0A6I6UTI7"/>
<keyword evidence="21" id="KW-0812">Transmembrane</keyword>
<dbReference type="GO" id="GO:0050421">
    <property type="term" value="F:nitrite reductase (NO-forming) activity"/>
    <property type="evidence" value="ECO:0007669"/>
    <property type="project" value="UniProtKB-EC"/>
</dbReference>
<organism evidence="23 24">
    <name type="scientific">Rossellomorea vietnamensis</name>
    <dbReference type="NCBI Taxonomy" id="218284"/>
    <lineage>
        <taxon>Bacteria</taxon>
        <taxon>Bacillati</taxon>
        <taxon>Bacillota</taxon>
        <taxon>Bacilli</taxon>
        <taxon>Bacillales</taxon>
        <taxon>Bacillaceae</taxon>
        <taxon>Rossellomorea</taxon>
    </lineage>
</organism>
<dbReference type="PRINTS" id="PR00695">
    <property type="entry name" value="CUNO2RDTASE"/>
</dbReference>
<comment type="cofactor">
    <cofactor evidence="3">
        <name>FAD</name>
        <dbReference type="ChEBI" id="CHEBI:57692"/>
    </cofactor>
</comment>
<protein>
    <recommendedName>
        <fullName evidence="9">Copper-containing nitrite reductase</fullName>
        <ecNumber evidence="8">1.7.2.1</ecNumber>
    </recommendedName>
    <alternativeName>
        <fullName evidence="18">Cu-NIR</fullName>
    </alternativeName>
</protein>
<evidence type="ECO:0000256" key="1">
    <source>
        <dbReference type="ARBA" id="ARBA00001960"/>
    </source>
</evidence>
<dbReference type="GO" id="GO:0005507">
    <property type="term" value="F:copper ion binding"/>
    <property type="evidence" value="ECO:0007669"/>
    <property type="project" value="InterPro"/>
</dbReference>
<keyword evidence="15" id="KW-0560">Oxidoreductase</keyword>
<evidence type="ECO:0000256" key="5">
    <source>
        <dbReference type="ARBA" id="ARBA00005127"/>
    </source>
</evidence>
<evidence type="ECO:0000256" key="2">
    <source>
        <dbReference type="ARBA" id="ARBA00001973"/>
    </source>
</evidence>
<keyword evidence="13" id="KW-0574">Periplasm</keyword>
<name>A0A6I6UTI7_9BACI</name>
<comment type="subunit">
    <text evidence="7">Homotrimer.</text>
</comment>
<dbReference type="EC" id="1.7.2.1" evidence="8"/>
<keyword evidence="11 20" id="KW-0479">Metal-binding</keyword>
<dbReference type="PANTHER" id="PTHR11709">
    <property type="entry name" value="MULTI-COPPER OXIDASE"/>
    <property type="match status" value="1"/>
</dbReference>
<dbReference type="PROSITE" id="PS00080">
    <property type="entry name" value="MULTICOPPER_OXIDASE2"/>
    <property type="match status" value="1"/>
</dbReference>
<comment type="cofactor">
    <cofactor evidence="2 20">
        <name>Cu(2+)</name>
        <dbReference type="ChEBI" id="CHEBI:29036"/>
    </cofactor>
</comment>
<dbReference type="KEGG" id="bvq:FHE72_19075"/>